<keyword evidence="2" id="KW-1185">Reference proteome</keyword>
<sequence>MIPPTQDKITAFYASSYDDNTERSRKALAAPDDQVLSLSESDAEDLESVNTHKAAGPDGIPLLRLQNACQPAGGRLYGRLQRALVYRCVKKTTAISLPKTKIGGEATLFHAVRGVSPWLRDVTLASGFHLVGVTRKEKGVQCTIDGRKTEREQRDTAAQNALAVSLWSLISFDYRVGICRRRRVSVHPSVRRPVESGPVQNAQPVQPVHSKPAQTKPVTFLPLRLEARHTFVSRCHRPVSCRTASGTGVQAESVSGKADSVSLSSQNEEGGCEENEGKC</sequence>
<evidence type="ECO:0000313" key="2">
    <source>
        <dbReference type="Proteomes" id="UP001157502"/>
    </source>
</evidence>
<dbReference type="EMBL" id="CM055758">
    <property type="protein sequence ID" value="KAJ7988357.1"/>
    <property type="molecule type" value="Genomic_DNA"/>
</dbReference>
<proteinExistence type="predicted"/>
<comment type="caution">
    <text evidence="1">The sequence shown here is derived from an EMBL/GenBank/DDBJ whole genome shotgun (WGS) entry which is preliminary data.</text>
</comment>
<protein>
    <submittedName>
        <fullName evidence="1">Uncharacterized protein</fullName>
    </submittedName>
</protein>
<evidence type="ECO:0000313" key="1">
    <source>
        <dbReference type="EMBL" id="KAJ7988357.1"/>
    </source>
</evidence>
<dbReference type="Proteomes" id="UP001157502">
    <property type="component" value="Chromosome 31"/>
</dbReference>
<organism evidence="1 2">
    <name type="scientific">Dallia pectoralis</name>
    <name type="common">Alaska blackfish</name>
    <dbReference type="NCBI Taxonomy" id="75939"/>
    <lineage>
        <taxon>Eukaryota</taxon>
        <taxon>Metazoa</taxon>
        <taxon>Chordata</taxon>
        <taxon>Craniata</taxon>
        <taxon>Vertebrata</taxon>
        <taxon>Euteleostomi</taxon>
        <taxon>Actinopterygii</taxon>
        <taxon>Neopterygii</taxon>
        <taxon>Teleostei</taxon>
        <taxon>Protacanthopterygii</taxon>
        <taxon>Esociformes</taxon>
        <taxon>Umbridae</taxon>
        <taxon>Dallia</taxon>
    </lineage>
</organism>
<gene>
    <name evidence="1" type="ORF">DPEC_G00322720</name>
</gene>
<accession>A0ACC2FAH1</accession>
<reference evidence="1" key="1">
    <citation type="submission" date="2021-05" db="EMBL/GenBank/DDBJ databases">
        <authorList>
            <person name="Pan Q."/>
            <person name="Jouanno E."/>
            <person name="Zahm M."/>
            <person name="Klopp C."/>
            <person name="Cabau C."/>
            <person name="Louis A."/>
            <person name="Berthelot C."/>
            <person name="Parey E."/>
            <person name="Roest Crollius H."/>
            <person name="Montfort J."/>
            <person name="Robinson-Rechavi M."/>
            <person name="Bouchez O."/>
            <person name="Lampietro C."/>
            <person name="Lopez Roques C."/>
            <person name="Donnadieu C."/>
            <person name="Postlethwait J."/>
            <person name="Bobe J."/>
            <person name="Dillon D."/>
            <person name="Chandos A."/>
            <person name="von Hippel F."/>
            <person name="Guiguen Y."/>
        </authorList>
    </citation>
    <scope>NUCLEOTIDE SEQUENCE</scope>
    <source>
        <strain evidence="1">YG-Jan2019</strain>
    </source>
</reference>
<name>A0ACC2FAH1_DALPE</name>